<feature type="domain" description="Sialidase" evidence="1">
    <location>
        <begin position="3"/>
        <end position="52"/>
    </location>
</feature>
<dbReference type="InterPro" id="IPR011040">
    <property type="entry name" value="Sialidase"/>
</dbReference>
<dbReference type="Proteomes" id="UP000007350">
    <property type="component" value="Unassembled WGS sequence"/>
</dbReference>
<dbReference type="CDD" id="cd15482">
    <property type="entry name" value="Sialidase_non-viral"/>
    <property type="match status" value="1"/>
</dbReference>
<dbReference type="Gene3D" id="2.120.10.10">
    <property type="match status" value="1"/>
</dbReference>
<feature type="non-terminal residue" evidence="2">
    <location>
        <position position="53"/>
    </location>
</feature>
<comment type="caution">
    <text evidence="2">The sequence shown here is derived from an EMBL/GenBank/DDBJ whole genome shotgun (WGS) entry which is preliminary data.</text>
</comment>
<sequence>MIEWGNPRPLLENKTLKNEDKANCLFPGVGSGVLMEDSTLVFPVRTMNAREDE</sequence>
<dbReference type="EMBL" id="AHKC01006649">
    <property type="protein sequence ID" value="EKF38239.1"/>
    <property type="molecule type" value="Genomic_DNA"/>
</dbReference>
<dbReference type="OrthoDB" id="2739686at2759"/>
<accession>K2NKH3</accession>
<name>K2NKH3_TRYCR</name>
<keyword evidence="3" id="KW-1185">Reference proteome</keyword>
<evidence type="ECO:0000313" key="3">
    <source>
        <dbReference type="Proteomes" id="UP000007350"/>
    </source>
</evidence>
<organism evidence="2 3">
    <name type="scientific">Trypanosoma cruzi marinkellei</name>
    <dbReference type="NCBI Taxonomy" id="85056"/>
    <lineage>
        <taxon>Eukaryota</taxon>
        <taxon>Discoba</taxon>
        <taxon>Euglenozoa</taxon>
        <taxon>Kinetoplastea</taxon>
        <taxon>Metakinetoplastina</taxon>
        <taxon>Trypanosomatida</taxon>
        <taxon>Trypanosomatidae</taxon>
        <taxon>Trypanosoma</taxon>
        <taxon>Schizotrypanum</taxon>
    </lineage>
</organism>
<evidence type="ECO:0000259" key="1">
    <source>
        <dbReference type="Pfam" id="PF13859"/>
    </source>
</evidence>
<protein>
    <submittedName>
        <fullName evidence="2">Trans-sialidase, putative</fullName>
    </submittedName>
</protein>
<dbReference type="SUPFAM" id="SSF50939">
    <property type="entry name" value="Sialidases"/>
    <property type="match status" value="1"/>
</dbReference>
<dbReference type="Pfam" id="PF13859">
    <property type="entry name" value="BNR_3"/>
    <property type="match status" value="1"/>
</dbReference>
<proteinExistence type="predicted"/>
<reference evidence="2 3" key="1">
    <citation type="journal article" date="2012" name="BMC Genomics">
        <title>Comparative genomic analysis of human infective Trypanosoma cruzi lineages with the bat-restricted subspecies T. cruzi marinkellei.</title>
        <authorList>
            <person name="Franzen O."/>
            <person name="Talavera-Lopez C."/>
            <person name="Ochaya S."/>
            <person name="Butler C.E."/>
            <person name="Messenger L.A."/>
            <person name="Lewis M.D."/>
            <person name="Llewellyn M.S."/>
            <person name="Marinkelle C.J."/>
            <person name="Tyler K.M."/>
            <person name="Miles M.A."/>
            <person name="Andersson B."/>
        </authorList>
    </citation>
    <scope>NUCLEOTIDE SEQUENCE [LARGE SCALE GENOMIC DNA]</scope>
    <source>
        <strain evidence="2 3">B7</strain>
    </source>
</reference>
<gene>
    <name evidence="2" type="ORF">MOQ_001553</name>
</gene>
<dbReference type="InterPro" id="IPR036278">
    <property type="entry name" value="Sialidase_sf"/>
</dbReference>
<evidence type="ECO:0000313" key="2">
    <source>
        <dbReference type="EMBL" id="EKF38239.1"/>
    </source>
</evidence>
<dbReference type="AlphaFoldDB" id="K2NKH3"/>